<dbReference type="Pfam" id="PF07859">
    <property type="entry name" value="Abhydrolase_3"/>
    <property type="match status" value="1"/>
</dbReference>
<comment type="caution">
    <text evidence="2">The sequence shown here is derived from an EMBL/GenBank/DDBJ whole genome shotgun (WGS) entry which is preliminary data.</text>
</comment>
<name>A0ABX1YN84_9BACL</name>
<proteinExistence type="predicted"/>
<dbReference type="Proteomes" id="UP000596857">
    <property type="component" value="Unassembled WGS sequence"/>
</dbReference>
<keyword evidence="3" id="KW-1185">Reference proteome</keyword>
<gene>
    <name evidence="2" type="ORF">GC101_24370</name>
</gene>
<organism evidence="2 3">
    <name type="scientific">Paenibacillus phytohabitans</name>
    <dbReference type="NCBI Taxonomy" id="2654978"/>
    <lineage>
        <taxon>Bacteria</taxon>
        <taxon>Bacillati</taxon>
        <taxon>Bacillota</taxon>
        <taxon>Bacilli</taxon>
        <taxon>Bacillales</taxon>
        <taxon>Paenibacillaceae</taxon>
        <taxon>Paenibacillus</taxon>
    </lineage>
</organism>
<dbReference type="InterPro" id="IPR029058">
    <property type="entry name" value="AB_hydrolase_fold"/>
</dbReference>
<keyword evidence="2" id="KW-0378">Hydrolase</keyword>
<evidence type="ECO:0000313" key="3">
    <source>
        <dbReference type="Proteomes" id="UP000596857"/>
    </source>
</evidence>
<evidence type="ECO:0000259" key="1">
    <source>
        <dbReference type="Pfam" id="PF07859"/>
    </source>
</evidence>
<dbReference type="SUPFAM" id="SSF53474">
    <property type="entry name" value="alpha/beta-Hydrolases"/>
    <property type="match status" value="1"/>
</dbReference>
<dbReference type="GO" id="GO:0016787">
    <property type="term" value="F:hydrolase activity"/>
    <property type="evidence" value="ECO:0007669"/>
    <property type="project" value="UniProtKB-KW"/>
</dbReference>
<dbReference type="Gene3D" id="3.40.50.1820">
    <property type="entry name" value="alpha/beta hydrolase"/>
    <property type="match status" value="1"/>
</dbReference>
<dbReference type="EMBL" id="WHOB01000069">
    <property type="protein sequence ID" value="NOU82004.1"/>
    <property type="molecule type" value="Genomic_DNA"/>
</dbReference>
<evidence type="ECO:0000313" key="2">
    <source>
        <dbReference type="EMBL" id="NOU82004.1"/>
    </source>
</evidence>
<protein>
    <submittedName>
        <fullName evidence="2">Alpha/beta hydrolase fold domain-containing protein</fullName>
    </submittedName>
</protein>
<reference evidence="2 3" key="1">
    <citation type="submission" date="2019-10" db="EMBL/GenBank/DDBJ databases">
        <title>Description of Paenibacillus terricola sp. nov.</title>
        <authorList>
            <person name="Carlier A."/>
            <person name="Qi S."/>
        </authorList>
    </citation>
    <scope>NUCLEOTIDE SEQUENCE [LARGE SCALE GENOMIC DNA]</scope>
    <source>
        <strain evidence="2 3">LMG 31459</strain>
    </source>
</reference>
<feature type="domain" description="Alpha/beta hydrolase fold-3" evidence="1">
    <location>
        <begin position="3"/>
        <end position="52"/>
    </location>
</feature>
<dbReference type="InterPro" id="IPR013094">
    <property type="entry name" value="AB_hydrolase_3"/>
</dbReference>
<accession>A0ABX1YN84</accession>
<sequence length="82" mass="9181">MRQDLTGLPPLFIQVGDHEVLLSDAERLAGKALEEGTPAKLEVWENMWSVFQMLAALLPEAQQAIHHIGDYVKETLKLEAEV</sequence>